<feature type="region of interest" description="Disordered" evidence="1">
    <location>
        <begin position="10"/>
        <end position="40"/>
    </location>
</feature>
<evidence type="ECO:0000313" key="3">
    <source>
        <dbReference type="Proteomes" id="UP001596119"/>
    </source>
</evidence>
<name>A0ABW1IFK5_9PSEU</name>
<dbReference type="EMBL" id="JBHSQK010000106">
    <property type="protein sequence ID" value="MFC5952471.1"/>
    <property type="molecule type" value="Genomic_DNA"/>
</dbReference>
<proteinExistence type="predicted"/>
<gene>
    <name evidence="2" type="ORF">ACFQH9_29830</name>
</gene>
<reference evidence="3" key="1">
    <citation type="journal article" date="2019" name="Int. J. Syst. Evol. Microbiol.">
        <title>The Global Catalogue of Microorganisms (GCM) 10K type strain sequencing project: providing services to taxonomists for standard genome sequencing and annotation.</title>
        <authorList>
            <consortium name="The Broad Institute Genomics Platform"/>
            <consortium name="The Broad Institute Genome Sequencing Center for Infectious Disease"/>
            <person name="Wu L."/>
            <person name="Ma J."/>
        </authorList>
    </citation>
    <scope>NUCLEOTIDE SEQUENCE [LARGE SCALE GENOMIC DNA]</scope>
    <source>
        <strain evidence="3">CGMCC 4.7397</strain>
    </source>
</reference>
<sequence>ALERRTRAWAAELEVTGGPGRRTGSEQPAGAAAAAAPAAGPAEFRRDGEVWALTYAGRTVRLRDSKGLHDLAVLLARPGREVAVHELAGLPTPDGSGLALADRTAVAAYRTRLRDLDEEGEEATAAHDPERAARAAAERDALIAELAAVTGLDGRPRRAGSDVERRRKAVGNRVRAAVDRVAAVHPELGRHLRASVHTGTFCRYDPEHAVPWRL</sequence>
<protein>
    <submittedName>
        <fullName evidence="2">ATPase</fullName>
    </submittedName>
</protein>
<accession>A0ABW1IFK5</accession>
<feature type="non-terminal residue" evidence="2">
    <location>
        <position position="1"/>
    </location>
</feature>
<comment type="caution">
    <text evidence="2">The sequence shown here is derived from an EMBL/GenBank/DDBJ whole genome shotgun (WGS) entry which is preliminary data.</text>
</comment>
<evidence type="ECO:0000313" key="2">
    <source>
        <dbReference type="EMBL" id="MFC5952471.1"/>
    </source>
</evidence>
<organism evidence="2 3">
    <name type="scientific">Pseudonocardia lutea</name>
    <dbReference type="NCBI Taxonomy" id="2172015"/>
    <lineage>
        <taxon>Bacteria</taxon>
        <taxon>Bacillati</taxon>
        <taxon>Actinomycetota</taxon>
        <taxon>Actinomycetes</taxon>
        <taxon>Pseudonocardiales</taxon>
        <taxon>Pseudonocardiaceae</taxon>
        <taxon>Pseudonocardia</taxon>
    </lineage>
</organism>
<keyword evidence="3" id="KW-1185">Reference proteome</keyword>
<feature type="compositionally biased region" description="Low complexity" evidence="1">
    <location>
        <begin position="28"/>
        <end position="40"/>
    </location>
</feature>
<evidence type="ECO:0000256" key="1">
    <source>
        <dbReference type="SAM" id="MobiDB-lite"/>
    </source>
</evidence>
<dbReference type="Proteomes" id="UP001596119">
    <property type="component" value="Unassembled WGS sequence"/>
</dbReference>